<dbReference type="AlphaFoldDB" id="A0AA89AC24"/>
<reference evidence="1" key="1">
    <citation type="submission" date="2022-12" db="EMBL/GenBank/DDBJ databases">
        <title>Draft genome assemblies for two species of Escallonia (Escalloniales).</title>
        <authorList>
            <person name="Chanderbali A."/>
            <person name="Dervinis C."/>
            <person name="Anghel I."/>
            <person name="Soltis D."/>
            <person name="Soltis P."/>
            <person name="Zapata F."/>
        </authorList>
    </citation>
    <scope>NUCLEOTIDE SEQUENCE</scope>
    <source>
        <strain evidence="1">UCBG64.0493</strain>
        <tissue evidence="1">Leaf</tissue>
    </source>
</reference>
<gene>
    <name evidence="1" type="ORF">RJ639_025887</name>
</gene>
<sequence>MRTNNLMEKVQSCSRIFLSKVDHGRLGHAMALRSGLGLDCHVRHSLITTYARCGELGCTREVLDEITGRNLLCGTQ</sequence>
<organism evidence="1 2">
    <name type="scientific">Escallonia herrerae</name>
    <dbReference type="NCBI Taxonomy" id="1293975"/>
    <lineage>
        <taxon>Eukaryota</taxon>
        <taxon>Viridiplantae</taxon>
        <taxon>Streptophyta</taxon>
        <taxon>Embryophyta</taxon>
        <taxon>Tracheophyta</taxon>
        <taxon>Spermatophyta</taxon>
        <taxon>Magnoliopsida</taxon>
        <taxon>eudicotyledons</taxon>
        <taxon>Gunneridae</taxon>
        <taxon>Pentapetalae</taxon>
        <taxon>asterids</taxon>
        <taxon>campanulids</taxon>
        <taxon>Escalloniales</taxon>
        <taxon>Escalloniaceae</taxon>
        <taxon>Escallonia</taxon>
    </lineage>
</organism>
<keyword evidence="2" id="KW-1185">Reference proteome</keyword>
<comment type="caution">
    <text evidence="1">The sequence shown here is derived from an EMBL/GenBank/DDBJ whole genome shotgun (WGS) entry which is preliminary data.</text>
</comment>
<dbReference type="EMBL" id="JAVXUP010004170">
    <property type="protein sequence ID" value="KAK2997482.1"/>
    <property type="molecule type" value="Genomic_DNA"/>
</dbReference>
<protein>
    <submittedName>
        <fullName evidence="1">Uncharacterized protein</fullName>
    </submittedName>
</protein>
<evidence type="ECO:0000313" key="1">
    <source>
        <dbReference type="EMBL" id="KAK2997482.1"/>
    </source>
</evidence>
<evidence type="ECO:0000313" key="2">
    <source>
        <dbReference type="Proteomes" id="UP001188597"/>
    </source>
</evidence>
<name>A0AA89AC24_9ASTE</name>
<dbReference type="Proteomes" id="UP001188597">
    <property type="component" value="Unassembled WGS sequence"/>
</dbReference>
<proteinExistence type="predicted"/>
<accession>A0AA89AC24</accession>